<dbReference type="AlphaFoldDB" id="A0A976IJL3"/>
<proteinExistence type="predicted"/>
<accession>A0A976IJL3</accession>
<dbReference type="EMBL" id="SHOA02000001">
    <property type="protein sequence ID" value="TDH72984.1"/>
    <property type="molecule type" value="Genomic_DNA"/>
</dbReference>
<protein>
    <submittedName>
        <fullName evidence="2">Uncharacterized protein</fullName>
    </submittedName>
</protein>
<evidence type="ECO:0000313" key="2">
    <source>
        <dbReference type="EMBL" id="TDH72981.1"/>
    </source>
</evidence>
<dbReference type="RefSeq" id="XP_067822480.1">
    <property type="nucleotide sequence ID" value="XM_067960176.1"/>
</dbReference>
<reference evidence="2" key="2">
    <citation type="submission" date="2021-07" db="EMBL/GenBank/DDBJ databases">
        <authorList>
            <person name="Fletcher K."/>
        </authorList>
    </citation>
    <scope>NUCLEOTIDE SEQUENCE</scope>
    <source>
        <strain evidence="2">SF5</strain>
    </source>
</reference>
<organism evidence="2 4">
    <name type="scientific">Bremia lactucae</name>
    <name type="common">Lettuce downy mildew</name>
    <dbReference type="NCBI Taxonomy" id="4779"/>
    <lineage>
        <taxon>Eukaryota</taxon>
        <taxon>Sar</taxon>
        <taxon>Stramenopiles</taxon>
        <taxon>Oomycota</taxon>
        <taxon>Peronosporomycetes</taxon>
        <taxon>Peronosporales</taxon>
        <taxon>Peronosporaceae</taxon>
        <taxon>Bremia</taxon>
    </lineage>
</organism>
<name>A0A976IJL3_BRELC</name>
<gene>
    <name evidence="2" type="ORF">CCR75_002076</name>
    <name evidence="3" type="ORF">CCR75_002079</name>
</gene>
<dbReference type="Proteomes" id="UP000294530">
    <property type="component" value="Unassembled WGS sequence"/>
</dbReference>
<reference evidence="2 4" key="1">
    <citation type="journal article" date="2021" name="Genome Biol.">
        <title>AFLAP: assembly-free linkage analysis pipeline using k-mers from genome sequencing data.</title>
        <authorList>
            <person name="Fletcher K."/>
            <person name="Zhang L."/>
            <person name="Gil J."/>
            <person name="Han R."/>
            <person name="Cavanaugh K."/>
            <person name="Michelmore R."/>
        </authorList>
    </citation>
    <scope>NUCLEOTIDE SEQUENCE [LARGE SCALE GENOMIC DNA]</scope>
    <source>
        <strain evidence="2 4">SF5</strain>
    </source>
</reference>
<evidence type="ECO:0000256" key="1">
    <source>
        <dbReference type="SAM" id="MobiDB-lite"/>
    </source>
</evidence>
<dbReference type="KEGG" id="blac:94345847"/>
<keyword evidence="4" id="KW-1185">Reference proteome</keyword>
<comment type="caution">
    <text evidence="2">The sequence shown here is derived from an EMBL/GenBank/DDBJ whole genome shotgun (WGS) entry which is preliminary data.</text>
</comment>
<sequence length="122" mass="13399">MSLLIVRQLRASIVRRNYSTIKRAKPIRVKKSESRRVIPKASKQTDALTEVPTSHPPANPFTPFEQQTPQPIGGVLKESFLWGMGMAAAFSVVGIIFSNMEGTTIPGKFTASSVVSQKKLTQ</sequence>
<dbReference type="EMBL" id="SHOA02000001">
    <property type="protein sequence ID" value="TDH72981.1"/>
    <property type="molecule type" value="Genomic_DNA"/>
</dbReference>
<evidence type="ECO:0000313" key="4">
    <source>
        <dbReference type="Proteomes" id="UP000294530"/>
    </source>
</evidence>
<evidence type="ECO:0000313" key="3">
    <source>
        <dbReference type="EMBL" id="TDH72984.1"/>
    </source>
</evidence>
<feature type="region of interest" description="Disordered" evidence="1">
    <location>
        <begin position="32"/>
        <end position="69"/>
    </location>
</feature>
<dbReference type="OrthoDB" id="70598at2759"/>
<dbReference type="GeneID" id="94345847"/>